<feature type="binding site" evidence="12">
    <location>
        <position position="136"/>
    </location>
    <ligand>
        <name>Fe(2+)</name>
        <dbReference type="ChEBI" id="CHEBI:29033"/>
        <note>for iron-dependent acireductone dioxygenase activity</note>
    </ligand>
</feature>
<keyword evidence="5 12" id="KW-0028">Amino-acid biosynthesis</keyword>
<keyword evidence="14" id="KW-1185">Reference proteome</keyword>
<keyword evidence="10 12" id="KW-0486">Methionine biosynthesis</keyword>
<evidence type="ECO:0000256" key="12">
    <source>
        <dbReference type="HAMAP-Rule" id="MF_03154"/>
    </source>
</evidence>
<accession>A0A9Q0M9E1</accession>
<gene>
    <name evidence="13" type="ORF">RDWZM_000170</name>
</gene>
<dbReference type="InterPro" id="IPR027496">
    <property type="entry name" value="ARD_euk"/>
</dbReference>
<keyword evidence="4 12" id="KW-0533">Nickel</keyword>
<evidence type="ECO:0000256" key="1">
    <source>
        <dbReference type="ARBA" id="ARBA00000428"/>
    </source>
</evidence>
<dbReference type="PANTHER" id="PTHR23418">
    <property type="entry name" value="ACIREDUCTONE DIOXYGENASE"/>
    <property type="match status" value="1"/>
</dbReference>
<dbReference type="GO" id="GO:0005886">
    <property type="term" value="C:plasma membrane"/>
    <property type="evidence" value="ECO:0007669"/>
    <property type="project" value="UniProtKB-SubCell"/>
</dbReference>
<dbReference type="InterPro" id="IPR014710">
    <property type="entry name" value="RmlC-like_jellyroll"/>
</dbReference>
<reference evidence="13" key="1">
    <citation type="submission" date="2022-12" db="EMBL/GenBank/DDBJ databases">
        <title>Genome assemblies of Blomia tropicalis.</title>
        <authorList>
            <person name="Cui Y."/>
        </authorList>
    </citation>
    <scope>NUCLEOTIDE SEQUENCE</scope>
    <source>
        <tissue evidence="13">Adult mites</tissue>
    </source>
</reference>
<dbReference type="SUPFAM" id="SSF51182">
    <property type="entry name" value="RmlC-like cupins"/>
    <property type="match status" value="1"/>
</dbReference>
<keyword evidence="3 12" id="KW-0963">Cytoplasm</keyword>
<proteinExistence type="inferred from homology"/>
<dbReference type="GO" id="GO:0019509">
    <property type="term" value="P:L-methionine salvage from methylthioadenosine"/>
    <property type="evidence" value="ECO:0007669"/>
    <property type="project" value="UniProtKB-UniRule"/>
</dbReference>
<evidence type="ECO:0000256" key="4">
    <source>
        <dbReference type="ARBA" id="ARBA00022596"/>
    </source>
</evidence>
<comment type="catalytic activity">
    <reaction evidence="1 12">
        <text>1,2-dihydroxy-5-(methylsulfanyl)pent-1-en-3-one + O2 = 4-methylsulfanyl-2-oxobutanoate + formate + 2 H(+)</text>
        <dbReference type="Rhea" id="RHEA:24504"/>
        <dbReference type="ChEBI" id="CHEBI:15378"/>
        <dbReference type="ChEBI" id="CHEBI:15379"/>
        <dbReference type="ChEBI" id="CHEBI:15740"/>
        <dbReference type="ChEBI" id="CHEBI:16723"/>
        <dbReference type="ChEBI" id="CHEBI:49252"/>
        <dbReference type="EC" id="1.13.11.54"/>
    </reaction>
</comment>
<feature type="binding site" evidence="12">
    <location>
        <position position="92"/>
    </location>
    <ligand>
        <name>Fe(2+)</name>
        <dbReference type="ChEBI" id="CHEBI:29033"/>
        <note>for iron-dependent acireductone dioxygenase activity</note>
    </ligand>
</feature>
<feature type="binding site" evidence="12">
    <location>
        <position position="136"/>
    </location>
    <ligand>
        <name>Ni(2+)</name>
        <dbReference type="ChEBI" id="CHEBI:49786"/>
        <note>for nickel-dependent acireductone dioxygenase activity</note>
    </ligand>
</feature>
<evidence type="ECO:0000256" key="7">
    <source>
        <dbReference type="ARBA" id="ARBA00022964"/>
    </source>
</evidence>
<dbReference type="GO" id="GO:0005506">
    <property type="term" value="F:iron ion binding"/>
    <property type="evidence" value="ECO:0007669"/>
    <property type="project" value="UniProtKB-UniRule"/>
</dbReference>
<feature type="binding site" evidence="12">
    <location>
        <position position="90"/>
    </location>
    <ligand>
        <name>Fe(2+)</name>
        <dbReference type="ChEBI" id="CHEBI:29033"/>
        <note>for iron-dependent acireductone dioxygenase activity</note>
    </ligand>
</feature>
<feature type="binding site" evidence="12">
    <location>
        <position position="96"/>
    </location>
    <ligand>
        <name>Ni(2+)</name>
        <dbReference type="ChEBI" id="CHEBI:49786"/>
        <note>for nickel-dependent acireductone dioxygenase activity</note>
    </ligand>
</feature>
<dbReference type="GO" id="GO:0016151">
    <property type="term" value="F:nickel cation binding"/>
    <property type="evidence" value="ECO:0007669"/>
    <property type="project" value="UniProtKB-UniRule"/>
</dbReference>
<feature type="binding site" evidence="12">
    <location>
        <position position="96"/>
    </location>
    <ligand>
        <name>Fe(2+)</name>
        <dbReference type="ChEBI" id="CHEBI:29033"/>
        <note>for iron-dependent acireductone dioxygenase activity</note>
    </ligand>
</feature>
<keyword evidence="7 12" id="KW-0223">Dioxygenase</keyword>
<dbReference type="PANTHER" id="PTHR23418:SF0">
    <property type="entry name" value="ACIREDUCTONE DIOXYGENASE"/>
    <property type="match status" value="1"/>
</dbReference>
<feature type="binding site" evidence="12">
    <location>
        <position position="90"/>
    </location>
    <ligand>
        <name>Ni(2+)</name>
        <dbReference type="ChEBI" id="CHEBI:49786"/>
        <note>for nickel-dependent acireductone dioxygenase activity</note>
    </ligand>
</feature>
<dbReference type="GO" id="GO:0010308">
    <property type="term" value="F:acireductone dioxygenase (Ni2+-requiring) activity"/>
    <property type="evidence" value="ECO:0007669"/>
    <property type="project" value="UniProtKB-UniRule"/>
</dbReference>
<dbReference type="HAMAP" id="MF_03154">
    <property type="entry name" value="Salvage_MtnD_euk"/>
    <property type="match status" value="1"/>
</dbReference>
<dbReference type="EC" id="1.13.11.54" evidence="12"/>
<dbReference type="Pfam" id="PF03079">
    <property type="entry name" value="ARD"/>
    <property type="match status" value="1"/>
</dbReference>
<dbReference type="GO" id="GO:0010309">
    <property type="term" value="F:acireductone dioxygenase [iron(II)-requiring] activity"/>
    <property type="evidence" value="ECO:0007669"/>
    <property type="project" value="UniProtKB-UniRule"/>
</dbReference>
<comment type="caution">
    <text evidence="13">The sequence shown here is derived from an EMBL/GenBank/DDBJ whole genome shotgun (WGS) entry which is preliminary data.</text>
</comment>
<comment type="pathway">
    <text evidence="12">Amino-acid biosynthesis; L-methionine biosynthesis via salvage pathway; L-methionine from S-methyl-5-thio-alpha-D-ribose 1-phosphate: step 5/6.</text>
</comment>
<dbReference type="EMBL" id="JAPWDV010000001">
    <property type="protein sequence ID" value="KAJ6221625.1"/>
    <property type="molecule type" value="Genomic_DNA"/>
</dbReference>
<dbReference type="EC" id="1.13.11.53" evidence="12"/>
<dbReference type="AlphaFoldDB" id="A0A9Q0M9E1"/>
<keyword evidence="8 12" id="KW-0560">Oxidoreductase</keyword>
<dbReference type="Proteomes" id="UP001142055">
    <property type="component" value="Chromosome 1"/>
</dbReference>
<sequence length="178" mass="20985">MVRAWYMNSNDDQDQRTERHMDPPQFISLDELKQKTGVLYWKLNADKHETDPELAKIRSDRGYTYSDKLELSPTTLPDYETKLKIFFTEHIHSDEEIRFILGGKGYFDVRDVGTDVWIRIEVEKDDLLVLPAGCYHRFTPDMNDYIKVIRLFVGEPVWSPINRPADDHPARVSYLKSF</sequence>
<keyword evidence="9 12" id="KW-0408">Iron</keyword>
<comment type="subcellular location">
    <subcellularLocation>
        <location evidence="2">Cell membrane</location>
        <topology evidence="2">Peripheral membrane protein</topology>
        <orientation evidence="2">Cytoplasmic side</orientation>
    </subcellularLocation>
    <subcellularLocation>
        <location evidence="12">Cytoplasm</location>
    </subcellularLocation>
    <subcellularLocation>
        <location evidence="12">Nucleus</location>
    </subcellularLocation>
</comment>
<dbReference type="Gene3D" id="2.60.120.10">
    <property type="entry name" value="Jelly Rolls"/>
    <property type="match status" value="1"/>
</dbReference>
<comment type="cofactor">
    <cofactor evidence="12">
        <name>Fe(2+)</name>
        <dbReference type="ChEBI" id="CHEBI:29033"/>
    </cofactor>
    <cofactor evidence="12">
        <name>Ni(2+)</name>
        <dbReference type="ChEBI" id="CHEBI:49786"/>
    </cofactor>
    <text evidence="12">Binds either 1 Fe or Ni cation per monomer. Iron-binding promotes an acireductone dioxygenase reaction producing 2-keto-4-methylthiobutyrate, while nickel-binding promotes an acireductone dioxygenase reaction producing 3-(methylsulfanyl)propanoate.</text>
</comment>
<dbReference type="InterPro" id="IPR004313">
    <property type="entry name" value="ARD"/>
</dbReference>
<dbReference type="GO" id="GO:0005634">
    <property type="term" value="C:nucleus"/>
    <property type="evidence" value="ECO:0007669"/>
    <property type="project" value="UniProtKB-SubCell"/>
</dbReference>
<organism evidence="13 14">
    <name type="scientific">Blomia tropicalis</name>
    <name type="common">Mite</name>
    <dbReference type="NCBI Taxonomy" id="40697"/>
    <lineage>
        <taxon>Eukaryota</taxon>
        <taxon>Metazoa</taxon>
        <taxon>Ecdysozoa</taxon>
        <taxon>Arthropoda</taxon>
        <taxon>Chelicerata</taxon>
        <taxon>Arachnida</taxon>
        <taxon>Acari</taxon>
        <taxon>Acariformes</taxon>
        <taxon>Sarcoptiformes</taxon>
        <taxon>Astigmata</taxon>
        <taxon>Glycyphagoidea</taxon>
        <taxon>Echimyopodidae</taxon>
        <taxon>Blomia</taxon>
    </lineage>
</organism>
<evidence type="ECO:0000256" key="5">
    <source>
        <dbReference type="ARBA" id="ARBA00022605"/>
    </source>
</evidence>
<dbReference type="OMA" id="WYMDESQ"/>
<dbReference type="FunFam" id="2.60.120.10:FF:000031">
    <property type="entry name" value="1,2-dihydroxy-3-keto-5-methylthiopentene dioxygenase"/>
    <property type="match status" value="1"/>
</dbReference>
<evidence type="ECO:0000256" key="9">
    <source>
        <dbReference type="ARBA" id="ARBA00023004"/>
    </source>
</evidence>
<evidence type="ECO:0000256" key="3">
    <source>
        <dbReference type="ARBA" id="ARBA00022490"/>
    </source>
</evidence>
<evidence type="ECO:0000256" key="8">
    <source>
        <dbReference type="ARBA" id="ARBA00023002"/>
    </source>
</evidence>
<evidence type="ECO:0000256" key="2">
    <source>
        <dbReference type="ARBA" id="ARBA00004413"/>
    </source>
</evidence>
<evidence type="ECO:0000256" key="11">
    <source>
        <dbReference type="ARBA" id="ARBA00023242"/>
    </source>
</evidence>
<comment type="function">
    <text evidence="12">Catalyzes 2 different reactions between oxygen and the acireductone 1,2-dihydroxy-3-keto-5-methylthiopentene (DHK-MTPene) depending upon the metal bound in the active site. Fe-containing acireductone dioxygenase (Fe-ARD) produces formate and 2-keto-4-methylthiobutyrate (KMTB), the alpha-ketoacid precursor of methionine in the methionine recycle pathway. Ni-containing acireductone dioxygenase (Ni-ARD) produces methylthiopropionate, carbon monoxide and formate, and does not lie on the methionine recycle pathway.</text>
</comment>
<evidence type="ECO:0000313" key="13">
    <source>
        <dbReference type="EMBL" id="KAJ6221625.1"/>
    </source>
</evidence>
<evidence type="ECO:0000256" key="6">
    <source>
        <dbReference type="ARBA" id="ARBA00022723"/>
    </source>
</evidence>
<evidence type="ECO:0000313" key="14">
    <source>
        <dbReference type="Proteomes" id="UP001142055"/>
    </source>
</evidence>
<comment type="catalytic activity">
    <reaction evidence="12">
        <text>1,2-dihydroxy-5-(methylsulfanyl)pent-1-en-3-one + O2 = 3-(methylsulfanyl)propanoate + CO + formate + 2 H(+)</text>
        <dbReference type="Rhea" id="RHEA:14161"/>
        <dbReference type="ChEBI" id="CHEBI:15378"/>
        <dbReference type="ChEBI" id="CHEBI:15379"/>
        <dbReference type="ChEBI" id="CHEBI:15740"/>
        <dbReference type="ChEBI" id="CHEBI:17245"/>
        <dbReference type="ChEBI" id="CHEBI:49016"/>
        <dbReference type="ChEBI" id="CHEBI:49252"/>
        <dbReference type="EC" id="1.13.11.53"/>
    </reaction>
</comment>
<dbReference type="GO" id="GO:0005737">
    <property type="term" value="C:cytoplasm"/>
    <property type="evidence" value="ECO:0007669"/>
    <property type="project" value="UniProtKB-SubCell"/>
</dbReference>
<protein>
    <recommendedName>
        <fullName evidence="12">Acireductone dioxygenase</fullName>
    </recommendedName>
    <alternativeName>
        <fullName evidence="12">Acireductone dioxygenase (Fe(2+)-requiring)</fullName>
        <shortName evidence="12">ARD'</shortName>
        <shortName evidence="12">Fe-ARD</shortName>
        <ecNumber evidence="12">1.13.11.54</ecNumber>
    </alternativeName>
    <alternativeName>
        <fullName evidence="12">Acireductone dioxygenase (Ni(2+)-requiring)</fullName>
        <shortName evidence="12">ARD</shortName>
        <shortName evidence="12">Ni-ARD</shortName>
        <ecNumber evidence="12">1.13.11.53</ecNumber>
    </alternativeName>
</protein>
<feature type="binding site" evidence="12">
    <location>
        <position position="92"/>
    </location>
    <ligand>
        <name>Ni(2+)</name>
        <dbReference type="ChEBI" id="CHEBI:49786"/>
        <note>for nickel-dependent acireductone dioxygenase activity</note>
    </ligand>
</feature>
<keyword evidence="6 12" id="KW-0479">Metal-binding</keyword>
<keyword evidence="11 12" id="KW-0539">Nucleus</keyword>
<evidence type="ECO:0000256" key="10">
    <source>
        <dbReference type="ARBA" id="ARBA00023167"/>
    </source>
</evidence>
<dbReference type="InterPro" id="IPR011051">
    <property type="entry name" value="RmlC_Cupin_sf"/>
</dbReference>
<comment type="similarity">
    <text evidence="12">Belongs to the acireductone dioxygenase (ARD) family.</text>
</comment>
<name>A0A9Q0M9E1_BLOTA</name>
<dbReference type="CDD" id="cd02232">
    <property type="entry name" value="cupin_ARD"/>
    <property type="match status" value="1"/>
</dbReference>